<dbReference type="AlphaFoldDB" id="A0A6I8U7R2"/>
<sequence length="171" mass="18729">MPSEAKTITTAAAKEKKRKQSTALNERNGSSLQVIEKYIGRNYKCDVGKIARLERIGRLSSPRERDKTPRSLAAGVAVLTVPSSDEVCLEAAAFGASDNEQDDAKSTHSKQSIDDQQQQEEEDEARDDKNESADQKLDIIKATGARANIGEAKIAIAKRIEELEADRKSTI</sequence>
<keyword evidence="3" id="KW-1185">Reference proteome</keyword>
<dbReference type="GO" id="GO:0006334">
    <property type="term" value="P:nucleosome assembly"/>
    <property type="evidence" value="ECO:0007669"/>
    <property type="project" value="InterPro"/>
</dbReference>
<dbReference type="Pfam" id="PF00538">
    <property type="entry name" value="Linker_histone"/>
    <property type="match status" value="1"/>
</dbReference>
<dbReference type="GO" id="GO:0003677">
    <property type="term" value="F:DNA binding"/>
    <property type="evidence" value="ECO:0007669"/>
    <property type="project" value="InterPro"/>
</dbReference>
<name>A0A6I8U7R2_AEDAE</name>
<proteinExistence type="predicted"/>
<gene>
    <name evidence="2" type="primary">110675140</name>
</gene>
<accession>A0A6I8U7R2</accession>
<dbReference type="InterPro" id="IPR005818">
    <property type="entry name" value="Histone_H1/H5_H15"/>
</dbReference>
<feature type="region of interest" description="Disordered" evidence="1">
    <location>
        <begin position="1"/>
        <end position="28"/>
    </location>
</feature>
<dbReference type="InterPro" id="IPR036388">
    <property type="entry name" value="WH-like_DNA-bd_sf"/>
</dbReference>
<evidence type="ECO:0000256" key="1">
    <source>
        <dbReference type="SAM" id="MobiDB-lite"/>
    </source>
</evidence>
<feature type="compositionally biased region" description="Low complexity" evidence="1">
    <location>
        <begin position="1"/>
        <end position="12"/>
    </location>
</feature>
<feature type="compositionally biased region" description="Basic and acidic residues" evidence="1">
    <location>
        <begin position="126"/>
        <end position="137"/>
    </location>
</feature>
<feature type="region of interest" description="Disordered" evidence="1">
    <location>
        <begin position="93"/>
        <end position="137"/>
    </location>
</feature>
<evidence type="ECO:0000313" key="2">
    <source>
        <dbReference type="EnsemblMetazoa" id="AAEL024810-PA"/>
    </source>
</evidence>
<dbReference type="EnsemblMetazoa" id="AAEL024810-RA">
    <property type="protein sequence ID" value="AAEL024810-PA"/>
    <property type="gene ID" value="AAEL024810"/>
</dbReference>
<evidence type="ECO:0000313" key="3">
    <source>
        <dbReference type="Proteomes" id="UP000008820"/>
    </source>
</evidence>
<dbReference type="Proteomes" id="UP000008820">
    <property type="component" value="Chromosome 2"/>
</dbReference>
<reference evidence="2 3" key="1">
    <citation type="submission" date="2017-06" db="EMBL/GenBank/DDBJ databases">
        <title>Aedes aegypti genome working group (AGWG) sequencing and assembly.</title>
        <authorList>
            <consortium name="Aedes aegypti Genome Working Group (AGWG)"/>
            <person name="Matthews B.J."/>
        </authorList>
    </citation>
    <scope>NUCLEOTIDE SEQUENCE [LARGE SCALE GENOMIC DNA]</scope>
    <source>
        <strain evidence="2 3">LVP_AGWG</strain>
    </source>
</reference>
<dbReference type="GO" id="GO:0000786">
    <property type="term" value="C:nucleosome"/>
    <property type="evidence" value="ECO:0007669"/>
    <property type="project" value="InterPro"/>
</dbReference>
<reference evidence="2" key="2">
    <citation type="submission" date="2020-05" db="UniProtKB">
        <authorList>
            <consortium name="EnsemblMetazoa"/>
        </authorList>
    </citation>
    <scope>IDENTIFICATION</scope>
    <source>
        <strain evidence="2">LVP_AGWG</strain>
    </source>
</reference>
<organism evidence="2 3">
    <name type="scientific">Aedes aegypti</name>
    <name type="common">Yellowfever mosquito</name>
    <name type="synonym">Culex aegypti</name>
    <dbReference type="NCBI Taxonomy" id="7159"/>
    <lineage>
        <taxon>Eukaryota</taxon>
        <taxon>Metazoa</taxon>
        <taxon>Ecdysozoa</taxon>
        <taxon>Arthropoda</taxon>
        <taxon>Hexapoda</taxon>
        <taxon>Insecta</taxon>
        <taxon>Pterygota</taxon>
        <taxon>Neoptera</taxon>
        <taxon>Endopterygota</taxon>
        <taxon>Diptera</taxon>
        <taxon>Nematocera</taxon>
        <taxon>Culicoidea</taxon>
        <taxon>Culicidae</taxon>
        <taxon>Culicinae</taxon>
        <taxon>Aedini</taxon>
        <taxon>Aedes</taxon>
        <taxon>Stegomyia</taxon>
    </lineage>
</organism>
<protein>
    <submittedName>
        <fullName evidence="2">Uncharacterized protein</fullName>
    </submittedName>
</protein>
<dbReference type="InParanoid" id="A0A6I8U7R2"/>
<dbReference type="Gene3D" id="1.10.10.10">
    <property type="entry name" value="Winged helix-like DNA-binding domain superfamily/Winged helix DNA-binding domain"/>
    <property type="match status" value="1"/>
</dbReference>